<feature type="domain" description="Amidohydrolase 3" evidence="1">
    <location>
        <begin position="51"/>
        <end position="540"/>
    </location>
</feature>
<organism evidence="2 3">
    <name type="scientific">Staphylococcus microti</name>
    <dbReference type="NCBI Taxonomy" id="569857"/>
    <lineage>
        <taxon>Bacteria</taxon>
        <taxon>Bacillati</taxon>
        <taxon>Bacillota</taxon>
        <taxon>Bacilli</taxon>
        <taxon>Bacillales</taxon>
        <taxon>Staphylococcaceae</taxon>
        <taxon>Staphylococcus</taxon>
    </lineage>
</organism>
<dbReference type="PANTHER" id="PTHR22642">
    <property type="entry name" value="IMIDAZOLONEPROPIONASE"/>
    <property type="match status" value="1"/>
</dbReference>
<dbReference type="Gene3D" id="2.30.40.10">
    <property type="entry name" value="Urease, subunit C, domain 1"/>
    <property type="match status" value="1"/>
</dbReference>
<dbReference type="EMBL" id="JXWY01000002">
    <property type="protein sequence ID" value="KIX91815.1"/>
    <property type="molecule type" value="Genomic_DNA"/>
</dbReference>
<dbReference type="InterPro" id="IPR032466">
    <property type="entry name" value="Metal_Hydrolase"/>
</dbReference>
<dbReference type="Gene3D" id="3.10.310.70">
    <property type="match status" value="1"/>
</dbReference>
<keyword evidence="3" id="KW-1185">Reference proteome</keyword>
<evidence type="ECO:0000313" key="2">
    <source>
        <dbReference type="EMBL" id="KIX91815.1"/>
    </source>
</evidence>
<dbReference type="Proteomes" id="UP000032366">
    <property type="component" value="Unassembled WGS sequence"/>
</dbReference>
<dbReference type="InterPro" id="IPR011059">
    <property type="entry name" value="Metal-dep_hydrolase_composite"/>
</dbReference>
<dbReference type="RefSeq" id="WP_044358590.1">
    <property type="nucleotide sequence ID" value="NZ_JXWY01000002.1"/>
</dbReference>
<dbReference type="Pfam" id="PF07969">
    <property type="entry name" value="Amidohydro_3"/>
    <property type="match status" value="1"/>
</dbReference>
<dbReference type="SUPFAM" id="SSF51556">
    <property type="entry name" value="Metallo-dependent hydrolases"/>
    <property type="match status" value="1"/>
</dbReference>
<dbReference type="Gene3D" id="3.20.20.140">
    <property type="entry name" value="Metal-dependent hydrolases"/>
    <property type="match status" value="1"/>
</dbReference>
<dbReference type="SUPFAM" id="SSF51338">
    <property type="entry name" value="Composite domain of metallo-dependent hydrolases"/>
    <property type="match status" value="1"/>
</dbReference>
<proteinExistence type="predicted"/>
<dbReference type="InterPro" id="IPR013108">
    <property type="entry name" value="Amidohydro_3"/>
</dbReference>
<evidence type="ECO:0000313" key="3">
    <source>
        <dbReference type="Proteomes" id="UP000032366"/>
    </source>
</evidence>
<dbReference type="InterPro" id="IPR033932">
    <property type="entry name" value="YtcJ-like"/>
</dbReference>
<gene>
    <name evidence="2" type="ORF">TP70_00615</name>
</gene>
<reference evidence="2 3" key="1">
    <citation type="submission" date="2015-01" db="EMBL/GenBank/DDBJ databases">
        <authorList>
            <person name="Guo J."/>
        </authorList>
    </citation>
    <scope>NUCLEOTIDE SEQUENCE [LARGE SCALE GENOMIC DNA]</scope>
    <source>
        <strain evidence="2 3">DSM 22147</strain>
    </source>
</reference>
<evidence type="ECO:0000259" key="1">
    <source>
        <dbReference type="Pfam" id="PF07969"/>
    </source>
</evidence>
<dbReference type="CDD" id="cd01300">
    <property type="entry name" value="YtcJ_like"/>
    <property type="match status" value="1"/>
</dbReference>
<sequence>MKELKRLVNAKMIDMTKEQAPYLGTIEMEDGKILRIVRQDTFVETTGQDDVLNVQGHYVIPGMIDTHSHILMGSVQTPFPSCDSYDSIEALVVSIRARLSEITLTPNGWLKIVGYTAEQFTEQRHPTRHDLDQISRDIPILLEHASFHAVVLNTAGLERVGIGLTDDDPPQAFYTRDVSGALTGHICDFYSIPSAKRHSPQLAPESIASALAQGVASYLRAGVTELSELNVGGLYGKSEVDGVCHFLATPQKIRSRWTLQADTLNAYPAYRTTTHDDWALRFRQHSKGMATANGVKFFADGTMNLRTAALSSAYADGRQAPNPVLSSDEMYRQFVDFQQRGFHLITHAIGDVAIQRTLEAYIATARYRTANRVCRNRIEHLHTVTPTQLQLMSKYDVGGSFFTNQISVTGDLLRTTLLGAERAQQVFPTATARACGVCYTLHADAPVTPIAPLHLMHHACERRTSAGVQLGASECLSRYDALAAVTCDAAALNGVPGDQGVIRPGALADFVCLSDNPLDLDVSLLDIDVLQTIVAGKVVYTLQGDVL</sequence>
<accession>A0ABR5CAQ7</accession>
<protein>
    <recommendedName>
        <fullName evidence="1">Amidohydrolase 3 domain-containing protein</fullName>
    </recommendedName>
</protein>
<name>A0ABR5CAQ7_9STAP</name>
<comment type="caution">
    <text evidence="2">The sequence shown here is derived from an EMBL/GenBank/DDBJ whole genome shotgun (WGS) entry which is preliminary data.</text>
</comment>
<dbReference type="PANTHER" id="PTHR22642:SF2">
    <property type="entry name" value="PROTEIN LONG AFTER FAR-RED 3"/>
    <property type="match status" value="1"/>
</dbReference>